<gene>
    <name evidence="3" type="ORF">QYT958_LOCUS41799</name>
</gene>
<dbReference type="AlphaFoldDB" id="A0A822CMY8"/>
<comment type="caution">
    <text evidence="3">The sequence shown here is derived from an EMBL/GenBank/DDBJ whole genome shotgun (WGS) entry which is preliminary data.</text>
</comment>
<protein>
    <submittedName>
        <fullName evidence="3">Uncharacterized protein</fullName>
    </submittedName>
</protein>
<proteinExistence type="predicted"/>
<feature type="non-terminal residue" evidence="3">
    <location>
        <position position="106"/>
    </location>
</feature>
<feature type="region of interest" description="Disordered" evidence="1">
    <location>
        <begin position="1"/>
        <end position="61"/>
    </location>
</feature>
<feature type="compositionally biased region" description="Basic and acidic residues" evidence="1">
    <location>
        <begin position="35"/>
        <end position="48"/>
    </location>
</feature>
<feature type="compositionally biased region" description="Polar residues" evidence="1">
    <location>
        <begin position="13"/>
        <end position="24"/>
    </location>
</feature>
<evidence type="ECO:0000256" key="1">
    <source>
        <dbReference type="SAM" id="MobiDB-lite"/>
    </source>
</evidence>
<dbReference type="Proteomes" id="UP000663848">
    <property type="component" value="Unassembled WGS sequence"/>
</dbReference>
<keyword evidence="2" id="KW-0812">Transmembrane</keyword>
<evidence type="ECO:0000313" key="4">
    <source>
        <dbReference type="Proteomes" id="UP000663848"/>
    </source>
</evidence>
<evidence type="ECO:0000256" key="2">
    <source>
        <dbReference type="SAM" id="Phobius"/>
    </source>
</evidence>
<keyword evidence="2" id="KW-1133">Transmembrane helix</keyword>
<sequence>KQLLDSARDRNRAANTNVSISAELSGTPIRPPSKVHIDTQPEKLDDQVKQSPKPSTGKRKTTSLCISIGKPFRSLWHTCTNLPFNPLKLLLVTLVLLGGIIFIVNN</sequence>
<dbReference type="EMBL" id="CAJOBR010049345">
    <property type="protein sequence ID" value="CAF5046955.1"/>
    <property type="molecule type" value="Genomic_DNA"/>
</dbReference>
<organism evidence="3 4">
    <name type="scientific">Rotaria socialis</name>
    <dbReference type="NCBI Taxonomy" id="392032"/>
    <lineage>
        <taxon>Eukaryota</taxon>
        <taxon>Metazoa</taxon>
        <taxon>Spiralia</taxon>
        <taxon>Gnathifera</taxon>
        <taxon>Rotifera</taxon>
        <taxon>Eurotatoria</taxon>
        <taxon>Bdelloidea</taxon>
        <taxon>Philodinida</taxon>
        <taxon>Philodinidae</taxon>
        <taxon>Rotaria</taxon>
    </lineage>
</organism>
<feature type="compositionally biased region" description="Basic and acidic residues" evidence="1">
    <location>
        <begin position="1"/>
        <end position="12"/>
    </location>
</feature>
<evidence type="ECO:0000313" key="3">
    <source>
        <dbReference type="EMBL" id="CAF5046955.1"/>
    </source>
</evidence>
<keyword evidence="2" id="KW-0472">Membrane</keyword>
<accession>A0A822CMY8</accession>
<name>A0A822CMY8_9BILA</name>
<feature type="non-terminal residue" evidence="3">
    <location>
        <position position="1"/>
    </location>
</feature>
<feature type="transmembrane region" description="Helical" evidence="2">
    <location>
        <begin position="87"/>
        <end position="104"/>
    </location>
</feature>
<reference evidence="3" key="1">
    <citation type="submission" date="2021-02" db="EMBL/GenBank/DDBJ databases">
        <authorList>
            <person name="Nowell W R."/>
        </authorList>
    </citation>
    <scope>NUCLEOTIDE SEQUENCE</scope>
</reference>